<dbReference type="InterPro" id="IPR040704">
    <property type="entry name" value="HEPN_AbiU2"/>
</dbReference>
<reference evidence="2 3" key="1">
    <citation type="submission" date="2017-07" db="EMBL/GenBank/DDBJ databases">
        <title>Tamlnaduibacter salinus (Mi-7) genome sequencing.</title>
        <authorList>
            <person name="Verma A."/>
            <person name="Krishnamurthi S."/>
        </authorList>
    </citation>
    <scope>NUCLEOTIDE SEQUENCE [LARGE SCALE GENOMIC DNA]</scope>
    <source>
        <strain evidence="2 3">Mi-7</strain>
    </source>
</reference>
<evidence type="ECO:0000313" key="3">
    <source>
        <dbReference type="Proteomes" id="UP000218332"/>
    </source>
</evidence>
<name>A0A2A2HZS9_9GAMM</name>
<evidence type="ECO:0000313" key="2">
    <source>
        <dbReference type="EMBL" id="PAV24524.1"/>
    </source>
</evidence>
<evidence type="ECO:0000259" key="1">
    <source>
        <dbReference type="Pfam" id="PF18734"/>
    </source>
</evidence>
<feature type="domain" description="HEPN AbiU2-like" evidence="1">
    <location>
        <begin position="3"/>
        <end position="158"/>
    </location>
</feature>
<protein>
    <recommendedName>
        <fullName evidence="1">HEPN AbiU2-like domain-containing protein</fullName>
    </recommendedName>
</protein>
<dbReference type="Proteomes" id="UP000218332">
    <property type="component" value="Unassembled WGS sequence"/>
</dbReference>
<gene>
    <name evidence="2" type="ORF">CF392_15805</name>
</gene>
<dbReference type="AlphaFoldDB" id="A0A2A2HZS9"/>
<proteinExistence type="predicted"/>
<sequence length="181" mass="21600">MSWILTKHSLQVTLFMTLGRVFDIDGDSFSIDDLLKTCIEEIQSFSKEKLRERRLAESDDQVEPEWMPDFILRADEIEQVDFQKLRSEVGKHRRIFEENYKPIRHKLFAHSDKEHLEDRSSLWSSTNIGELESILWFLYDLQQTLFDAYNNGKRPFLKGRKPNFDFYEDDFGRLLDQIKGT</sequence>
<comment type="caution">
    <text evidence="2">The sequence shown here is derived from an EMBL/GenBank/DDBJ whole genome shotgun (WGS) entry which is preliminary data.</text>
</comment>
<organism evidence="2 3">
    <name type="scientific">Tamilnaduibacter salinus</name>
    <dbReference type="NCBI Taxonomy" id="1484056"/>
    <lineage>
        <taxon>Bacteria</taxon>
        <taxon>Pseudomonadati</taxon>
        <taxon>Pseudomonadota</taxon>
        <taxon>Gammaproteobacteria</taxon>
        <taxon>Pseudomonadales</taxon>
        <taxon>Marinobacteraceae</taxon>
        <taxon>Tamilnaduibacter</taxon>
    </lineage>
</organism>
<dbReference type="EMBL" id="NMPM01000144">
    <property type="protein sequence ID" value="PAV24524.1"/>
    <property type="molecule type" value="Genomic_DNA"/>
</dbReference>
<dbReference type="Pfam" id="PF18734">
    <property type="entry name" value="HEPN_AbiU2"/>
    <property type="match status" value="1"/>
</dbReference>
<accession>A0A2A2HZS9</accession>
<keyword evidence="3" id="KW-1185">Reference proteome</keyword>